<gene>
    <name evidence="1" type="ORF">HPT29_019600</name>
</gene>
<protein>
    <submittedName>
        <fullName evidence="1">Uncharacterized protein</fullName>
    </submittedName>
</protein>
<dbReference type="RefSeq" id="WP_173948887.1">
    <property type="nucleotide sequence ID" value="NZ_CP102845.1"/>
</dbReference>
<dbReference type="Proteomes" id="UP001017257">
    <property type="component" value="Chromosome"/>
</dbReference>
<accession>A0ABY5RNS2</accession>
<sequence length="96" mass="10155">MENFQFSENDIFQDAFNTALGGNATSAQVANITDADKLLDGSTDWFGGGYNEQLSYNDIDQMATNTAYGGSATSAQVAGIVDSDTMVDTSHGLPLF</sequence>
<keyword evidence="2" id="KW-1185">Reference proteome</keyword>
<organism evidence="1 2">
    <name type="scientific">Microvirga terrae</name>
    <dbReference type="NCBI Taxonomy" id="2740529"/>
    <lineage>
        <taxon>Bacteria</taxon>
        <taxon>Pseudomonadati</taxon>
        <taxon>Pseudomonadota</taxon>
        <taxon>Alphaproteobacteria</taxon>
        <taxon>Hyphomicrobiales</taxon>
        <taxon>Methylobacteriaceae</taxon>
        <taxon>Microvirga</taxon>
    </lineage>
</organism>
<proteinExistence type="predicted"/>
<dbReference type="EMBL" id="CP102845">
    <property type="protein sequence ID" value="UVF18673.1"/>
    <property type="molecule type" value="Genomic_DNA"/>
</dbReference>
<evidence type="ECO:0000313" key="2">
    <source>
        <dbReference type="Proteomes" id="UP001017257"/>
    </source>
</evidence>
<reference evidence="1" key="1">
    <citation type="submission" date="2022-08" db="EMBL/GenBank/DDBJ databases">
        <title>Microvirga terrae sp. nov., isolated from soil.</title>
        <authorList>
            <person name="Kim K.H."/>
            <person name="Seo Y.L."/>
            <person name="Kim J.M."/>
            <person name="Lee J.K."/>
            <person name="Han D.M."/>
            <person name="Jeon C.O."/>
        </authorList>
    </citation>
    <scope>NUCLEOTIDE SEQUENCE</scope>
    <source>
        <strain evidence="1">R24</strain>
    </source>
</reference>
<name>A0ABY5RNS2_9HYPH</name>
<evidence type="ECO:0000313" key="1">
    <source>
        <dbReference type="EMBL" id="UVF18673.1"/>
    </source>
</evidence>